<dbReference type="GO" id="GO:0030973">
    <property type="term" value="F:molybdate ion binding"/>
    <property type="evidence" value="ECO:0007669"/>
    <property type="project" value="InterPro"/>
</dbReference>
<proteinExistence type="inferred from homology"/>
<dbReference type="InterPro" id="IPR005950">
    <property type="entry name" value="ModA"/>
</dbReference>
<dbReference type="GO" id="GO:0015689">
    <property type="term" value="P:molybdate ion transport"/>
    <property type="evidence" value="ECO:0007669"/>
    <property type="project" value="InterPro"/>
</dbReference>
<dbReference type="FunFam" id="3.40.190.10:FF:000035">
    <property type="entry name" value="Molybdate ABC transporter substrate-binding protein"/>
    <property type="match status" value="1"/>
</dbReference>
<dbReference type="HOGENOM" id="CLU_065520_1_0_6"/>
<dbReference type="Proteomes" id="UP000016540">
    <property type="component" value="Unassembled WGS sequence"/>
</dbReference>
<dbReference type="GO" id="GO:1901359">
    <property type="term" value="F:tungstate binding"/>
    <property type="evidence" value="ECO:0007669"/>
    <property type="project" value="UniProtKB-ARBA"/>
</dbReference>
<evidence type="ECO:0000256" key="4">
    <source>
        <dbReference type="ARBA" id="ARBA00022729"/>
    </source>
</evidence>
<dbReference type="STRING" id="1318628.MARLIPOL_05879"/>
<accession>R8B304</accession>
<dbReference type="Gene3D" id="3.40.190.10">
    <property type="entry name" value="Periplasmic binding protein-like II"/>
    <property type="match status" value="2"/>
</dbReference>
<evidence type="ECO:0000256" key="8">
    <source>
        <dbReference type="SAM" id="SignalP"/>
    </source>
</evidence>
<dbReference type="eggNOG" id="COG0725">
    <property type="taxonomic scope" value="Bacteria"/>
</dbReference>
<dbReference type="Pfam" id="PF13531">
    <property type="entry name" value="SBP_bac_11"/>
    <property type="match status" value="1"/>
</dbReference>
<protein>
    <submittedName>
        <fullName evidence="9">Molybdenum ABC transporter periplasmic molybdate-binding protein</fullName>
    </submittedName>
</protein>
<keyword evidence="5" id="KW-0826">Tungsten</keyword>
<feature type="signal peptide" evidence="8">
    <location>
        <begin position="1"/>
        <end position="23"/>
    </location>
</feature>
<dbReference type="AlphaFoldDB" id="R8B304"/>
<dbReference type="GO" id="GO:0046872">
    <property type="term" value="F:metal ion binding"/>
    <property type="evidence" value="ECO:0007669"/>
    <property type="project" value="UniProtKB-KW"/>
</dbReference>
<comment type="subunit">
    <text evidence="6">The complex is composed of two ATP-binding proteins (ModC), two transmembrane proteins (ModB) and a solute-binding protein (ModA).</text>
</comment>
<dbReference type="PANTHER" id="PTHR30632:SF14">
    <property type="entry name" value="TUNGSTATE_MOLYBDATE_CHROMATE-BINDING PROTEIN MODA"/>
    <property type="match status" value="1"/>
</dbReference>
<dbReference type="EMBL" id="ASAD01000008">
    <property type="protein sequence ID" value="EON92961.1"/>
    <property type="molecule type" value="Genomic_DNA"/>
</dbReference>
<feature type="chain" id="PRO_5004462464" evidence="8">
    <location>
        <begin position="24"/>
        <end position="265"/>
    </location>
</feature>
<evidence type="ECO:0000256" key="2">
    <source>
        <dbReference type="ARBA" id="ARBA00022505"/>
    </source>
</evidence>
<evidence type="ECO:0000256" key="7">
    <source>
        <dbReference type="PIRSR" id="PIRSR004846-1"/>
    </source>
</evidence>
<feature type="binding site" evidence="7">
    <location>
        <position position="168"/>
    </location>
    <ligand>
        <name>molybdate</name>
        <dbReference type="ChEBI" id="CHEBI:36264"/>
    </ligand>
</feature>
<comment type="similarity">
    <text evidence="1">Belongs to the bacterial solute-binding protein ModA family.</text>
</comment>
<gene>
    <name evidence="9" type="ORF">MARLIPOL_05879</name>
</gene>
<dbReference type="PIRSF" id="PIRSF004846">
    <property type="entry name" value="ModA"/>
    <property type="match status" value="1"/>
</dbReference>
<feature type="binding site" evidence="7">
    <location>
        <position position="61"/>
    </location>
    <ligand>
        <name>molybdate</name>
        <dbReference type="ChEBI" id="CHEBI:36264"/>
    </ligand>
</feature>
<dbReference type="NCBIfam" id="TIGR01256">
    <property type="entry name" value="modA"/>
    <property type="match status" value="1"/>
</dbReference>
<evidence type="ECO:0000256" key="5">
    <source>
        <dbReference type="ARBA" id="ARBA00023245"/>
    </source>
</evidence>
<evidence type="ECO:0000313" key="9">
    <source>
        <dbReference type="EMBL" id="EON92961.1"/>
    </source>
</evidence>
<dbReference type="OrthoDB" id="9785015at2"/>
<evidence type="ECO:0000256" key="6">
    <source>
        <dbReference type="ARBA" id="ARBA00062515"/>
    </source>
</evidence>
<dbReference type="PANTHER" id="PTHR30632">
    <property type="entry name" value="MOLYBDATE-BINDING PERIPLASMIC PROTEIN"/>
    <property type="match status" value="1"/>
</dbReference>
<reference evidence="9 10" key="1">
    <citation type="journal article" date="2013" name="Genome Announc.">
        <title>Draft Genome Sequence of the Moderately Halophilic Bacterium Marinobacter lipolyticus Strain SM19.</title>
        <authorList>
            <person name="Papke R.T."/>
            <person name="de la Haba R.R."/>
            <person name="Infante-Dominguez C."/>
            <person name="Perez D."/>
            <person name="Sanchez-Porro C."/>
            <person name="Lapierre P."/>
            <person name="Ventosa A."/>
        </authorList>
    </citation>
    <scope>NUCLEOTIDE SEQUENCE [LARGE SCALE GENOMIC DNA]</scope>
    <source>
        <strain evidence="9 10">SM19</strain>
    </source>
</reference>
<comment type="caution">
    <text evidence="9">The sequence shown here is derived from an EMBL/GenBank/DDBJ whole genome shotgun (WGS) entry which is preliminary data.</text>
</comment>
<dbReference type="SUPFAM" id="SSF53850">
    <property type="entry name" value="Periplasmic binding protein-like II"/>
    <property type="match status" value="1"/>
</dbReference>
<dbReference type="CDD" id="cd13539">
    <property type="entry name" value="PBP2_AvModA"/>
    <property type="match status" value="1"/>
</dbReference>
<evidence type="ECO:0000256" key="3">
    <source>
        <dbReference type="ARBA" id="ARBA00022723"/>
    </source>
</evidence>
<evidence type="ECO:0000313" key="10">
    <source>
        <dbReference type="Proteomes" id="UP000016540"/>
    </source>
</evidence>
<evidence type="ECO:0000256" key="1">
    <source>
        <dbReference type="ARBA" id="ARBA00009175"/>
    </source>
</evidence>
<sequence>MIVKASLTALLIATLCWASDAFADKLMVAAASNLQYAMEDILKQFREQHPDDTINVVYGSSGKLSTQIAQGAPYDLYFSADITYPRQLASMGLAASEVLPYGVGRIVLWSATRDASGMTLADLVPEDIQRIAIANPRHAPYGARAREALEAAGVWPQIQNKLIFGSNISQAAQFVETGNAQVGVLALSLALSPRLAPSGSYWLIPDSLHKPLEQGYIITQRAADNELAQRFSAFMGSDRVRQIMRDNGFDLPDSKPDGSTINATQ</sequence>
<keyword evidence="4 8" id="KW-0732">Signal</keyword>
<organism evidence="9 10">
    <name type="scientific">Marinobacter lipolyticus SM19</name>
    <dbReference type="NCBI Taxonomy" id="1318628"/>
    <lineage>
        <taxon>Bacteria</taxon>
        <taxon>Pseudomonadati</taxon>
        <taxon>Pseudomonadota</taxon>
        <taxon>Gammaproteobacteria</taxon>
        <taxon>Pseudomonadales</taxon>
        <taxon>Marinobacteraceae</taxon>
        <taxon>Marinobacter</taxon>
    </lineage>
</organism>
<dbReference type="PATRIC" id="fig|1318628.3.peg.1177"/>
<keyword evidence="10" id="KW-1185">Reference proteome</keyword>
<name>R8B304_9GAMM</name>
<dbReference type="InterPro" id="IPR050682">
    <property type="entry name" value="ModA/WtpA"/>
</dbReference>
<keyword evidence="3 7" id="KW-0479">Metal-binding</keyword>
<dbReference type="InterPro" id="IPR044084">
    <property type="entry name" value="AvModA-like_subst-bd"/>
</dbReference>
<keyword evidence="2 7" id="KW-0500">Molybdenum</keyword>